<dbReference type="EMBL" id="GL376621">
    <property type="status" value="NOT_ANNOTATED_CDS"/>
    <property type="molecule type" value="Genomic_DNA"/>
</dbReference>
<dbReference type="OMA" id="PWNDERE"/>
<dbReference type="Proteomes" id="UP000019132">
    <property type="component" value="Unassembled WGS sequence"/>
</dbReference>
<accession>K3X3Y5</accession>
<evidence type="ECO:0000313" key="3">
    <source>
        <dbReference type="Proteomes" id="UP000019132"/>
    </source>
</evidence>
<feature type="compositionally biased region" description="Basic residues" evidence="1">
    <location>
        <begin position="90"/>
        <end position="103"/>
    </location>
</feature>
<dbReference type="eggNOG" id="ENOG502S48W">
    <property type="taxonomic scope" value="Eukaryota"/>
</dbReference>
<reference evidence="2" key="3">
    <citation type="submission" date="2015-02" db="UniProtKB">
        <authorList>
            <consortium name="EnsemblProtists"/>
        </authorList>
    </citation>
    <scope>IDENTIFICATION</scope>
    <source>
        <strain evidence="2">DAOM BR144</strain>
    </source>
</reference>
<dbReference type="VEuPathDB" id="FungiDB:PYU1_G011908"/>
<keyword evidence="3" id="KW-1185">Reference proteome</keyword>
<dbReference type="InParanoid" id="K3X3Y5"/>
<feature type="compositionally biased region" description="Polar residues" evidence="1">
    <location>
        <begin position="202"/>
        <end position="219"/>
    </location>
</feature>
<reference evidence="3" key="2">
    <citation type="submission" date="2010-04" db="EMBL/GenBank/DDBJ databases">
        <authorList>
            <person name="Buell R."/>
            <person name="Hamilton J."/>
            <person name="Hostetler J."/>
        </authorList>
    </citation>
    <scope>NUCLEOTIDE SEQUENCE [LARGE SCALE GENOMIC DNA]</scope>
    <source>
        <strain evidence="3">DAOM:BR144</strain>
    </source>
</reference>
<name>K3X3Y5_GLOUD</name>
<organism evidence="2 3">
    <name type="scientific">Globisporangium ultimum (strain ATCC 200006 / CBS 805.95 / DAOM BR144)</name>
    <name type="common">Pythium ultimum</name>
    <dbReference type="NCBI Taxonomy" id="431595"/>
    <lineage>
        <taxon>Eukaryota</taxon>
        <taxon>Sar</taxon>
        <taxon>Stramenopiles</taxon>
        <taxon>Oomycota</taxon>
        <taxon>Peronosporomycetes</taxon>
        <taxon>Pythiales</taxon>
        <taxon>Pythiaceae</taxon>
        <taxon>Globisporangium</taxon>
    </lineage>
</organism>
<feature type="region of interest" description="Disordered" evidence="1">
    <location>
        <begin position="190"/>
        <end position="246"/>
    </location>
</feature>
<evidence type="ECO:0000313" key="2">
    <source>
        <dbReference type="EnsemblProtists" id="PYU1_T011934"/>
    </source>
</evidence>
<dbReference type="AlphaFoldDB" id="K3X3Y5"/>
<sequence length="265" mass="28820">MEAIHHDAHLEQKENVEAHVGSAQQNKLHFSGGASKSLMTPKRPFRIHSDSKSTGKKGLKNSASKTRRVLGDISNQHRNLGDGPDDNNAAKKKGLGGVTKRSHGLKTPIAKRTVLAQIKLTPTATPKPVEEVEEIEHAYGGLSSPQPDASYFASLREEMINDIIHNKAPSLIDDYEPAEAFGGWDNEDERKLLESGTPPSKWWSQSPTGDASDDNNTLWNDADGGLSPLPEDIPAPDDFADAPFEETDNDLLDDILSVDIEAACQ</sequence>
<proteinExistence type="predicted"/>
<feature type="region of interest" description="Disordered" evidence="1">
    <location>
        <begin position="30"/>
        <end position="103"/>
    </location>
</feature>
<evidence type="ECO:0000256" key="1">
    <source>
        <dbReference type="SAM" id="MobiDB-lite"/>
    </source>
</evidence>
<protein>
    <submittedName>
        <fullName evidence="2">Uncharacterized protein</fullName>
    </submittedName>
</protein>
<dbReference type="HOGENOM" id="CLU_069024_0_0_1"/>
<feature type="compositionally biased region" description="Acidic residues" evidence="1">
    <location>
        <begin position="234"/>
        <end position="246"/>
    </location>
</feature>
<dbReference type="EnsemblProtists" id="PYU1_T011934">
    <property type="protein sequence ID" value="PYU1_T011934"/>
    <property type="gene ID" value="PYU1_G011908"/>
</dbReference>
<reference evidence="3" key="1">
    <citation type="journal article" date="2010" name="Genome Biol.">
        <title>Genome sequence of the necrotrophic plant pathogen Pythium ultimum reveals original pathogenicity mechanisms and effector repertoire.</title>
        <authorList>
            <person name="Levesque C.A."/>
            <person name="Brouwer H."/>
            <person name="Cano L."/>
            <person name="Hamilton J.P."/>
            <person name="Holt C."/>
            <person name="Huitema E."/>
            <person name="Raffaele S."/>
            <person name="Robideau G.P."/>
            <person name="Thines M."/>
            <person name="Win J."/>
            <person name="Zerillo M.M."/>
            <person name="Beakes G.W."/>
            <person name="Boore J.L."/>
            <person name="Busam D."/>
            <person name="Dumas B."/>
            <person name="Ferriera S."/>
            <person name="Fuerstenberg S.I."/>
            <person name="Gachon C.M."/>
            <person name="Gaulin E."/>
            <person name="Govers F."/>
            <person name="Grenville-Briggs L."/>
            <person name="Horner N."/>
            <person name="Hostetler J."/>
            <person name="Jiang R.H."/>
            <person name="Johnson J."/>
            <person name="Krajaejun T."/>
            <person name="Lin H."/>
            <person name="Meijer H.J."/>
            <person name="Moore B."/>
            <person name="Morris P."/>
            <person name="Phuntmart V."/>
            <person name="Puiu D."/>
            <person name="Shetty J."/>
            <person name="Stajich J.E."/>
            <person name="Tripathy S."/>
            <person name="Wawra S."/>
            <person name="van West P."/>
            <person name="Whitty B.R."/>
            <person name="Coutinho P.M."/>
            <person name="Henrissat B."/>
            <person name="Martin F."/>
            <person name="Thomas P.D."/>
            <person name="Tyler B.M."/>
            <person name="De Vries R.P."/>
            <person name="Kamoun S."/>
            <person name="Yandell M."/>
            <person name="Tisserat N."/>
            <person name="Buell C.R."/>
        </authorList>
    </citation>
    <scope>NUCLEOTIDE SEQUENCE</scope>
    <source>
        <strain evidence="3">DAOM:BR144</strain>
    </source>
</reference>